<protein>
    <submittedName>
        <fullName evidence="1">DUF2917 domain-containing protein</fullName>
    </submittedName>
</protein>
<dbReference type="Pfam" id="PF11142">
    <property type="entry name" value="DUF2917"/>
    <property type="match status" value="1"/>
</dbReference>
<dbReference type="Proteomes" id="UP000270411">
    <property type="component" value="Chromosome 2"/>
</dbReference>
<dbReference type="AlphaFoldDB" id="A0A3G8H5S1"/>
<proteinExistence type="predicted"/>
<dbReference type="InterPro" id="IPR021317">
    <property type="entry name" value="DUF2917"/>
</dbReference>
<dbReference type="EMBL" id="CP033970">
    <property type="protein sequence ID" value="AZG15903.1"/>
    <property type="molecule type" value="Genomic_DNA"/>
</dbReference>
<name>A0A3G8H5S1_9BURK</name>
<dbReference type="OrthoDB" id="8966373at2"/>
<dbReference type="RefSeq" id="WP_124685634.1">
    <property type="nucleotide sequence ID" value="NZ_CP033970.1"/>
</dbReference>
<reference evidence="2" key="1">
    <citation type="submission" date="2018-11" db="EMBL/GenBank/DDBJ databases">
        <title>FDA dAtabase for Regulatory Grade micrObial Sequences (FDA-ARGOS): Supporting development and validation of Infectious Disease Dx tests.</title>
        <authorList>
            <person name="Goldberg B."/>
            <person name="Campos J."/>
            <person name="Tallon L."/>
            <person name="Sadzewicz L."/>
            <person name="Zhao X."/>
            <person name="Vavikolanu K."/>
            <person name="Mehta A."/>
            <person name="Aluvathingal J."/>
            <person name="Nadendla S."/>
            <person name="Geyer C."/>
            <person name="Nandy P."/>
            <person name="Yan Y."/>
            <person name="Sichtig H."/>
        </authorList>
    </citation>
    <scope>NUCLEOTIDE SEQUENCE [LARGE SCALE GENOMIC DNA]</scope>
    <source>
        <strain evidence="2">FDAARGOS_614</strain>
    </source>
</reference>
<evidence type="ECO:0000313" key="1">
    <source>
        <dbReference type="EMBL" id="AZG15903.1"/>
    </source>
</evidence>
<dbReference type="KEGG" id="cpau:EHF44_20955"/>
<evidence type="ECO:0000313" key="2">
    <source>
        <dbReference type="Proteomes" id="UP000270411"/>
    </source>
</evidence>
<accession>A0A3G8H5S1</accession>
<organism evidence="1 2">
    <name type="scientific">Cupriavidus pauculus</name>
    <dbReference type="NCBI Taxonomy" id="82633"/>
    <lineage>
        <taxon>Bacteria</taxon>
        <taxon>Pseudomonadati</taxon>
        <taxon>Pseudomonadota</taxon>
        <taxon>Betaproteobacteria</taxon>
        <taxon>Burkholderiales</taxon>
        <taxon>Burkholderiaceae</taxon>
        <taxon>Cupriavidus</taxon>
    </lineage>
</organism>
<sequence>MTWDLLIEADCVPVTLRAGAEVACRAGRLWMTAEVRHAGRPARPSADVVLLAGQRCRVDADGIYFLSALRTAAGSTAQCQIIPGGQQRLVLRPT</sequence>
<gene>
    <name evidence="1" type="ORF">EHF44_20955</name>
</gene>